<accession>A0A9E2SDK2</accession>
<keyword evidence="1" id="KW-1133">Transmembrane helix</keyword>
<dbReference type="AlphaFoldDB" id="A0A9E2SDK2"/>
<organism evidence="2 3">
    <name type="scientific">Pinibacter aurantiacus</name>
    <dbReference type="NCBI Taxonomy" id="2851599"/>
    <lineage>
        <taxon>Bacteria</taxon>
        <taxon>Pseudomonadati</taxon>
        <taxon>Bacteroidota</taxon>
        <taxon>Chitinophagia</taxon>
        <taxon>Chitinophagales</taxon>
        <taxon>Chitinophagaceae</taxon>
        <taxon>Pinibacter</taxon>
    </lineage>
</organism>
<comment type="caution">
    <text evidence="2">The sequence shown here is derived from an EMBL/GenBank/DDBJ whole genome shotgun (WGS) entry which is preliminary data.</text>
</comment>
<keyword evidence="1" id="KW-0812">Transmembrane</keyword>
<evidence type="ECO:0000313" key="2">
    <source>
        <dbReference type="EMBL" id="MBV4359664.1"/>
    </source>
</evidence>
<evidence type="ECO:0000256" key="1">
    <source>
        <dbReference type="SAM" id="Phobius"/>
    </source>
</evidence>
<keyword evidence="1" id="KW-0472">Membrane</keyword>
<gene>
    <name evidence="2" type="ORF">KTO63_21010</name>
</gene>
<dbReference type="EMBL" id="JAHSPG010000015">
    <property type="protein sequence ID" value="MBV4359664.1"/>
    <property type="molecule type" value="Genomic_DNA"/>
</dbReference>
<dbReference type="Proteomes" id="UP000812270">
    <property type="component" value="Unassembled WGS sequence"/>
</dbReference>
<feature type="transmembrane region" description="Helical" evidence="1">
    <location>
        <begin position="33"/>
        <end position="50"/>
    </location>
</feature>
<proteinExistence type="predicted"/>
<protein>
    <submittedName>
        <fullName evidence="2">Uncharacterized protein</fullName>
    </submittedName>
</protein>
<name>A0A9E2SDK2_9BACT</name>
<keyword evidence="3" id="KW-1185">Reference proteome</keyword>
<dbReference type="RefSeq" id="WP_217793919.1">
    <property type="nucleotide sequence ID" value="NZ_JAHSPG010000015.1"/>
</dbReference>
<evidence type="ECO:0000313" key="3">
    <source>
        <dbReference type="Proteomes" id="UP000812270"/>
    </source>
</evidence>
<sequence length="184" mass="21068">MNKIAGNVLITLGMIGIGFFITYRGTAIPLKELWFVLSLTVAIAGAFILAKNVIRNSKFGAVDDAEFIRVQELKSSGEKVSLTLDNCEVKTRSFVQQIGGDEMPDRAQMIDGIFAPERNYQAQETVQTYIRLQQEYDGRIFNFYSPPVTMGEESLRFYLSEANRIFLYIDRRNPRNYYFDFQNG</sequence>
<reference evidence="2" key="1">
    <citation type="submission" date="2021-06" db="EMBL/GenBank/DDBJ databases">
        <authorList>
            <person name="Huq M.A."/>
        </authorList>
    </citation>
    <scope>NUCLEOTIDE SEQUENCE</scope>
    <source>
        <strain evidence="2">MAH-26</strain>
    </source>
</reference>
<feature type="transmembrane region" description="Helical" evidence="1">
    <location>
        <begin position="7"/>
        <end position="27"/>
    </location>
</feature>